<feature type="compositionally biased region" description="Low complexity" evidence="1">
    <location>
        <begin position="12"/>
        <end position="29"/>
    </location>
</feature>
<evidence type="ECO:0000313" key="2">
    <source>
        <dbReference type="EMBL" id="KAK8850014.1"/>
    </source>
</evidence>
<dbReference type="Proteomes" id="UP001470230">
    <property type="component" value="Unassembled WGS sequence"/>
</dbReference>
<comment type="caution">
    <text evidence="2">The sequence shown here is derived from an EMBL/GenBank/DDBJ whole genome shotgun (WGS) entry which is preliminary data.</text>
</comment>
<sequence length="134" mass="15241">MSSTRSQKRSSSRVSTSSLSTTSNNRSKSQNMSNKRTQSPKSKNPKGNSNNKRVQIGTDSYFASTLSPMAPGYLNRRLIKPWRRTDKLECTETQLPTTQIWVQTQQQMYELQALAKNRGIPDTSKEFFSSPYPQ</sequence>
<feature type="compositionally biased region" description="Low complexity" evidence="1">
    <location>
        <begin position="39"/>
        <end position="52"/>
    </location>
</feature>
<evidence type="ECO:0000256" key="1">
    <source>
        <dbReference type="SAM" id="MobiDB-lite"/>
    </source>
</evidence>
<accession>A0ABR2HNV8</accession>
<feature type="compositionally biased region" description="Basic residues" evidence="1">
    <location>
        <begin position="1"/>
        <end position="11"/>
    </location>
</feature>
<gene>
    <name evidence="2" type="ORF">M9Y10_018610</name>
</gene>
<protein>
    <submittedName>
        <fullName evidence="2">Uncharacterized protein</fullName>
    </submittedName>
</protein>
<evidence type="ECO:0000313" key="3">
    <source>
        <dbReference type="Proteomes" id="UP001470230"/>
    </source>
</evidence>
<feature type="region of interest" description="Disordered" evidence="1">
    <location>
        <begin position="1"/>
        <end position="59"/>
    </location>
</feature>
<keyword evidence="3" id="KW-1185">Reference proteome</keyword>
<reference evidence="2 3" key="1">
    <citation type="submission" date="2024-04" db="EMBL/GenBank/DDBJ databases">
        <title>Tritrichomonas musculus Genome.</title>
        <authorList>
            <person name="Alves-Ferreira E."/>
            <person name="Grigg M."/>
            <person name="Lorenzi H."/>
            <person name="Galac M."/>
        </authorList>
    </citation>
    <scope>NUCLEOTIDE SEQUENCE [LARGE SCALE GENOMIC DNA]</scope>
    <source>
        <strain evidence="2 3">EAF2021</strain>
    </source>
</reference>
<organism evidence="2 3">
    <name type="scientific">Tritrichomonas musculus</name>
    <dbReference type="NCBI Taxonomy" id="1915356"/>
    <lineage>
        <taxon>Eukaryota</taxon>
        <taxon>Metamonada</taxon>
        <taxon>Parabasalia</taxon>
        <taxon>Tritrichomonadida</taxon>
        <taxon>Tritrichomonadidae</taxon>
        <taxon>Tritrichomonas</taxon>
    </lineage>
</organism>
<dbReference type="EMBL" id="JAPFFF010000025">
    <property type="protein sequence ID" value="KAK8850014.1"/>
    <property type="molecule type" value="Genomic_DNA"/>
</dbReference>
<name>A0ABR2HNV8_9EUKA</name>
<proteinExistence type="predicted"/>